<name>A0ABT4ZH80_9RHOB</name>
<dbReference type="InterPro" id="IPR058982">
    <property type="entry name" value="Beta-barrel_AprE"/>
</dbReference>
<evidence type="ECO:0000256" key="8">
    <source>
        <dbReference type="ARBA" id="ARBA00023136"/>
    </source>
</evidence>
<feature type="transmembrane region" description="Helical" evidence="9">
    <location>
        <begin position="21"/>
        <end position="45"/>
    </location>
</feature>
<dbReference type="InterPro" id="IPR058781">
    <property type="entry name" value="HH_AprE-like"/>
</dbReference>
<evidence type="ECO:0000256" key="1">
    <source>
        <dbReference type="ARBA" id="ARBA00004377"/>
    </source>
</evidence>
<accession>A0ABT4ZH80</accession>
<protein>
    <recommendedName>
        <fullName evidence="9">Membrane fusion protein (MFP) family protein</fullName>
    </recommendedName>
</protein>
<dbReference type="NCBIfam" id="TIGR01843">
    <property type="entry name" value="type_I_hlyD"/>
    <property type="match status" value="1"/>
</dbReference>
<evidence type="ECO:0000259" key="11">
    <source>
        <dbReference type="Pfam" id="PF25994"/>
    </source>
</evidence>
<organism evidence="13 14">
    <name type="scientific">Paracoccus onchidii</name>
    <dbReference type="NCBI Taxonomy" id="3017813"/>
    <lineage>
        <taxon>Bacteria</taxon>
        <taxon>Pseudomonadati</taxon>
        <taxon>Pseudomonadota</taxon>
        <taxon>Alphaproteobacteria</taxon>
        <taxon>Rhodobacterales</taxon>
        <taxon>Paracoccaceae</taxon>
        <taxon>Paracoccus</taxon>
    </lineage>
</organism>
<dbReference type="Pfam" id="PF25994">
    <property type="entry name" value="HH_AprE"/>
    <property type="match status" value="1"/>
</dbReference>
<dbReference type="Proteomes" id="UP001165641">
    <property type="component" value="Unassembled WGS sequence"/>
</dbReference>
<keyword evidence="6 9" id="KW-0812">Transmembrane</keyword>
<comment type="caution">
    <text evidence="13">The sequence shown here is derived from an EMBL/GenBank/DDBJ whole genome shotgun (WGS) entry which is preliminary data.</text>
</comment>
<evidence type="ECO:0000256" key="6">
    <source>
        <dbReference type="ARBA" id="ARBA00022692"/>
    </source>
</evidence>
<evidence type="ECO:0000313" key="14">
    <source>
        <dbReference type="Proteomes" id="UP001165641"/>
    </source>
</evidence>
<dbReference type="Pfam" id="PF26002">
    <property type="entry name" value="Beta-barrel_AprE"/>
    <property type="match status" value="1"/>
</dbReference>
<evidence type="ECO:0000256" key="7">
    <source>
        <dbReference type="ARBA" id="ARBA00022989"/>
    </source>
</evidence>
<sequence>MSEWQLREFTRGRGAARSARGSWLLTAMLLTLLTMMIAAIGWASWATIEEVARASGRVVPSGRARIVESLEGGIVRAIHVAEGDTVSKGQPLVTIDDTSSSANLGEFLAQKSALQARSIRLDAEAAGAEGLRFAGSDIDPESALALREVELFASRLASYRGQRAVLSAQITQREQEIAEFEQSLPQIAHILALLDEELALRTRSGVVSRAQLLPLERERATKKQDYDATTGKLVQARAALAEAQARVTELDLQRSAEISSLRSETLNQLAVVEESIRRARDVVDRANLRAPVAGIVSALNVNTIGSVIAPAEEVLRIVPDNDRLQVDSRARPEDIAFLRADLPAKVKLTSFDFTIYGALDGTVTRVGADAEQDDATGEVYFPVIVETSDSTLTHAGKEFDIRPGMVASVDIMTGQHSVLDYLLKPFRKARLEALRER</sequence>
<evidence type="ECO:0000256" key="4">
    <source>
        <dbReference type="ARBA" id="ARBA00022475"/>
    </source>
</evidence>
<feature type="domain" description="AprE-like beta-barrel" evidence="12">
    <location>
        <begin position="325"/>
        <end position="414"/>
    </location>
</feature>
<feature type="coiled-coil region" evidence="10">
    <location>
        <begin position="226"/>
        <end position="253"/>
    </location>
</feature>
<dbReference type="PANTHER" id="PTHR30386">
    <property type="entry name" value="MEMBRANE FUSION SUBUNIT OF EMRAB-TOLC MULTIDRUG EFFLUX PUMP"/>
    <property type="match status" value="1"/>
</dbReference>
<keyword evidence="10" id="KW-0175">Coiled coil</keyword>
<reference evidence="13" key="1">
    <citation type="submission" date="2022-12" db="EMBL/GenBank/DDBJ databases">
        <title>Paracoccus onchidii sp. nov., isolated from a marine invertebrate from the South China Sea.</title>
        <authorList>
            <person name="Xu S."/>
            <person name="Liu Z."/>
            <person name="Xu Y."/>
        </authorList>
    </citation>
    <scope>NUCLEOTIDE SEQUENCE</scope>
    <source>
        <strain evidence="13">Z330</strain>
    </source>
</reference>
<evidence type="ECO:0000256" key="10">
    <source>
        <dbReference type="SAM" id="Coils"/>
    </source>
</evidence>
<dbReference type="Gene3D" id="2.40.50.100">
    <property type="match status" value="1"/>
</dbReference>
<comment type="subcellular location">
    <subcellularLocation>
        <location evidence="1 9">Cell inner membrane</location>
        <topology evidence="1 9">Single-pass membrane protein</topology>
    </subcellularLocation>
</comment>
<dbReference type="SUPFAM" id="SSF111369">
    <property type="entry name" value="HlyD-like secretion proteins"/>
    <property type="match status" value="1"/>
</dbReference>
<dbReference type="InterPro" id="IPR050739">
    <property type="entry name" value="MFP"/>
</dbReference>
<comment type="similarity">
    <text evidence="2 9">Belongs to the membrane fusion protein (MFP) (TC 8.A.1) family.</text>
</comment>
<keyword evidence="3 9" id="KW-0813">Transport</keyword>
<proteinExistence type="inferred from homology"/>
<keyword evidence="4 9" id="KW-1003">Cell membrane</keyword>
<evidence type="ECO:0000259" key="12">
    <source>
        <dbReference type="Pfam" id="PF26002"/>
    </source>
</evidence>
<dbReference type="InterPro" id="IPR010129">
    <property type="entry name" value="T1SS_HlyD"/>
</dbReference>
<keyword evidence="5 9" id="KW-0997">Cell inner membrane</keyword>
<dbReference type="EMBL" id="JAQBIE010000019">
    <property type="protein sequence ID" value="MDB6178721.1"/>
    <property type="molecule type" value="Genomic_DNA"/>
</dbReference>
<keyword evidence="8 9" id="KW-0472">Membrane</keyword>
<feature type="domain" description="AprE-like long alpha-helical hairpin" evidence="11">
    <location>
        <begin position="101"/>
        <end position="282"/>
    </location>
</feature>
<dbReference type="RefSeq" id="WP_271889837.1">
    <property type="nucleotide sequence ID" value="NZ_JAQBIE010000019.1"/>
</dbReference>
<evidence type="ECO:0000256" key="3">
    <source>
        <dbReference type="ARBA" id="ARBA00022448"/>
    </source>
</evidence>
<dbReference type="PANTHER" id="PTHR30386:SF26">
    <property type="entry name" value="TRANSPORT PROTEIN COMB"/>
    <property type="match status" value="1"/>
</dbReference>
<evidence type="ECO:0000313" key="13">
    <source>
        <dbReference type="EMBL" id="MDB6178721.1"/>
    </source>
</evidence>
<evidence type="ECO:0000256" key="2">
    <source>
        <dbReference type="ARBA" id="ARBA00009477"/>
    </source>
</evidence>
<evidence type="ECO:0000256" key="5">
    <source>
        <dbReference type="ARBA" id="ARBA00022519"/>
    </source>
</evidence>
<keyword evidence="7 9" id="KW-1133">Transmembrane helix</keyword>
<dbReference type="Gene3D" id="2.40.30.170">
    <property type="match status" value="1"/>
</dbReference>
<keyword evidence="14" id="KW-1185">Reference proteome</keyword>
<dbReference type="PRINTS" id="PR01490">
    <property type="entry name" value="RTXTOXIND"/>
</dbReference>
<gene>
    <name evidence="13" type="ORF">PAF17_14580</name>
</gene>
<evidence type="ECO:0000256" key="9">
    <source>
        <dbReference type="RuleBase" id="RU365093"/>
    </source>
</evidence>